<proteinExistence type="predicted"/>
<dbReference type="Proteomes" id="UP000274772">
    <property type="component" value="Chromosome"/>
</dbReference>
<accession>A0ABM7FPH1</accession>
<dbReference type="RefSeq" id="WP_126501925.1">
    <property type="nucleotide sequence ID" value="NZ_AP018586.1"/>
</dbReference>
<reference evidence="2 3" key="1">
    <citation type="submission" date="2018-05" db="EMBL/GenBank/DDBJ databases">
        <title>Complete genome sequencing of three human clinical isolates of Staphylococcus caprae reveals virulence factors similar to those of S. epidermidis and S. capitis.</title>
        <authorList>
            <person name="Watanabe S."/>
            <person name="Cui L."/>
        </authorList>
    </citation>
    <scope>NUCLEOTIDE SEQUENCE [LARGE SCALE GENOMIC DNA]</scope>
    <source>
        <strain evidence="2 3">JMUB590</strain>
    </source>
</reference>
<organism evidence="2 3">
    <name type="scientific">Staphylococcus caprae</name>
    <dbReference type="NCBI Taxonomy" id="29380"/>
    <lineage>
        <taxon>Bacteria</taxon>
        <taxon>Bacillati</taxon>
        <taxon>Bacillota</taxon>
        <taxon>Bacilli</taxon>
        <taxon>Bacillales</taxon>
        <taxon>Staphylococcaceae</taxon>
        <taxon>Staphylococcus</taxon>
    </lineage>
</organism>
<dbReference type="EMBL" id="AP018586">
    <property type="protein sequence ID" value="BBD92038.1"/>
    <property type="molecule type" value="Genomic_DNA"/>
</dbReference>
<name>A0ABM7FPH1_9STAP</name>
<dbReference type="GeneID" id="58050705"/>
<sequence>MDWDLRNLFDDLEVVQEKINDVVTSFVWFDDEYFTHEPNHMLTKKEIYTHGWKYHEHRIKNTQIIDLMLMYMKDFDDIMKKIREIEKASSDMNSLATKSDNA</sequence>
<evidence type="ECO:0000313" key="2">
    <source>
        <dbReference type="EMBL" id="BBD92038.1"/>
    </source>
</evidence>
<dbReference type="NCBIfam" id="NF047366">
    <property type="entry name" value="TscT"/>
    <property type="match status" value="1"/>
</dbReference>
<evidence type="ECO:0000313" key="3">
    <source>
        <dbReference type="Proteomes" id="UP000274772"/>
    </source>
</evidence>
<protein>
    <recommendedName>
        <fullName evidence="1">TscT toxin domain-containing protein</fullName>
    </recommendedName>
</protein>
<keyword evidence="3" id="KW-1185">Reference proteome</keyword>
<gene>
    <name evidence="2" type="ORF">JMUB590_0942</name>
</gene>
<feature type="domain" description="TscT toxin" evidence="1">
    <location>
        <begin position="1"/>
        <end position="92"/>
    </location>
</feature>
<dbReference type="InterPro" id="IPR009942">
    <property type="entry name" value="DUF1474"/>
</dbReference>
<evidence type="ECO:0000259" key="1">
    <source>
        <dbReference type="Pfam" id="PF07342"/>
    </source>
</evidence>
<dbReference type="Pfam" id="PF07342">
    <property type="entry name" value="TscT"/>
    <property type="match status" value="1"/>
</dbReference>